<name>A0AA35RWQ0_GEOBA</name>
<evidence type="ECO:0000313" key="2">
    <source>
        <dbReference type="Proteomes" id="UP001174909"/>
    </source>
</evidence>
<comment type="caution">
    <text evidence="1">The sequence shown here is derived from an EMBL/GenBank/DDBJ whole genome shotgun (WGS) entry which is preliminary data.</text>
</comment>
<gene>
    <name evidence="1" type="ORF">GBAR_LOCUS11277</name>
</gene>
<dbReference type="AlphaFoldDB" id="A0AA35RWQ0"/>
<dbReference type="EMBL" id="CASHTH010001699">
    <property type="protein sequence ID" value="CAI8018622.1"/>
    <property type="molecule type" value="Genomic_DNA"/>
</dbReference>
<feature type="non-terminal residue" evidence="1">
    <location>
        <position position="1"/>
    </location>
</feature>
<evidence type="ECO:0000313" key="1">
    <source>
        <dbReference type="EMBL" id="CAI8018622.1"/>
    </source>
</evidence>
<protein>
    <submittedName>
        <fullName evidence="1">Uncharacterized protein</fullName>
    </submittedName>
</protein>
<dbReference type="Proteomes" id="UP001174909">
    <property type="component" value="Unassembled WGS sequence"/>
</dbReference>
<proteinExistence type="predicted"/>
<keyword evidence="2" id="KW-1185">Reference proteome</keyword>
<organism evidence="1 2">
    <name type="scientific">Geodia barretti</name>
    <name type="common">Barrett's horny sponge</name>
    <dbReference type="NCBI Taxonomy" id="519541"/>
    <lineage>
        <taxon>Eukaryota</taxon>
        <taxon>Metazoa</taxon>
        <taxon>Porifera</taxon>
        <taxon>Demospongiae</taxon>
        <taxon>Heteroscleromorpha</taxon>
        <taxon>Tetractinellida</taxon>
        <taxon>Astrophorina</taxon>
        <taxon>Geodiidae</taxon>
        <taxon>Geodia</taxon>
    </lineage>
</organism>
<reference evidence="1" key="1">
    <citation type="submission" date="2023-03" db="EMBL/GenBank/DDBJ databases">
        <authorList>
            <person name="Steffen K."/>
            <person name="Cardenas P."/>
        </authorList>
    </citation>
    <scope>NUCLEOTIDE SEQUENCE</scope>
</reference>
<sequence>VILQMENTMFNMIAAILQNGVMISIEEMLSLMDLFTTSSCLSSNVELLPSSTTPSAETDSTFLRSHSYFLPSSRYFTACT</sequence>
<accession>A0AA35RWQ0</accession>